<evidence type="ECO:0000313" key="1">
    <source>
        <dbReference type="EMBL" id="KAJ2970788.1"/>
    </source>
</evidence>
<comment type="caution">
    <text evidence="1">The sequence shown here is derived from an EMBL/GenBank/DDBJ whole genome shotgun (WGS) entry which is preliminary data.</text>
</comment>
<proteinExistence type="predicted"/>
<name>A0ACC1MX66_9HYPO</name>
<sequence>MKVIIVGAGIAGLSLAVALAKSKHHVIILEAAPALAELGAGVQMTPQAIKYLFQWGLKDDIMASSIVPDEMFVRDFASGEELDAIPAGQMEDRYGAPYIVVHRAVLHAILHKHAVNLGAKLQLDSKVVNYEFENGAVNLHNGTRLTADLVVGADGINSFSRKLLLRDLDPGSTPTGWAAIRMMVEVTQVKADPLITDIANLETHSSHLWIAPGKSCMTYQIKDGTLLNIVLSHPDDIDMSKFTLDEYRAFVKDLFEDFEPRVQRLLQLALPKIQNFPVYAVAPLPNWIDSSGRFTLLGDSAHAMAFYLSMGVSLAVEDAVSLVTVLDMACPISDELVDYTRLKLALQAFQHARMERVKDIQDASLHAGNMAHVGDGVVREKLYEALRTDGVDDAAASEVMLATQGVTYGLADQRVRDWCYGHDTVKYMKECYESMI</sequence>
<keyword evidence="2" id="KW-1185">Reference proteome</keyword>
<dbReference type="Proteomes" id="UP001143910">
    <property type="component" value="Unassembled WGS sequence"/>
</dbReference>
<reference evidence="1" key="1">
    <citation type="submission" date="2022-08" db="EMBL/GenBank/DDBJ databases">
        <title>Genome Sequence of Lecanicillium fungicola.</title>
        <authorList>
            <person name="Buettner E."/>
        </authorList>
    </citation>
    <scope>NUCLEOTIDE SEQUENCE</scope>
    <source>
        <strain evidence="1">Babe33</strain>
    </source>
</reference>
<gene>
    <name evidence="1" type="ORF">NQ176_g8017</name>
</gene>
<organism evidence="1 2">
    <name type="scientific">Zarea fungicola</name>
    <dbReference type="NCBI Taxonomy" id="93591"/>
    <lineage>
        <taxon>Eukaryota</taxon>
        <taxon>Fungi</taxon>
        <taxon>Dikarya</taxon>
        <taxon>Ascomycota</taxon>
        <taxon>Pezizomycotina</taxon>
        <taxon>Sordariomycetes</taxon>
        <taxon>Hypocreomycetidae</taxon>
        <taxon>Hypocreales</taxon>
        <taxon>Cordycipitaceae</taxon>
        <taxon>Zarea</taxon>
    </lineage>
</organism>
<protein>
    <submittedName>
        <fullName evidence="1">Uncharacterized protein</fullName>
    </submittedName>
</protein>
<dbReference type="EMBL" id="JANJQO010001468">
    <property type="protein sequence ID" value="KAJ2970788.1"/>
    <property type="molecule type" value="Genomic_DNA"/>
</dbReference>
<accession>A0ACC1MX66</accession>
<evidence type="ECO:0000313" key="2">
    <source>
        <dbReference type="Proteomes" id="UP001143910"/>
    </source>
</evidence>